<dbReference type="EMBL" id="CADCTF010000087">
    <property type="protein sequence ID" value="CAA9240237.1"/>
    <property type="molecule type" value="Genomic_DNA"/>
</dbReference>
<feature type="transmembrane region" description="Helical" evidence="1">
    <location>
        <begin position="228"/>
        <end position="250"/>
    </location>
</feature>
<dbReference type="Pfam" id="PF06182">
    <property type="entry name" value="ABC2_membrane_6"/>
    <property type="match status" value="1"/>
</dbReference>
<keyword evidence="1" id="KW-0812">Transmembrane</keyword>
<name>A0A6J4I1S8_9ACTN</name>
<keyword evidence="1" id="KW-1133">Transmembrane helix</keyword>
<feature type="transmembrane region" description="Helical" evidence="1">
    <location>
        <begin position="177"/>
        <end position="195"/>
    </location>
</feature>
<feature type="transmembrane region" description="Helical" evidence="1">
    <location>
        <begin position="21"/>
        <end position="44"/>
    </location>
</feature>
<dbReference type="PANTHER" id="PTHR36832">
    <property type="entry name" value="SLR1174 PROTEIN-RELATED"/>
    <property type="match status" value="1"/>
</dbReference>
<dbReference type="AlphaFoldDB" id="A0A6J4I1S8"/>
<evidence type="ECO:0000313" key="2">
    <source>
        <dbReference type="EMBL" id="CAA9240237.1"/>
    </source>
</evidence>
<evidence type="ECO:0000256" key="1">
    <source>
        <dbReference type="SAM" id="Phobius"/>
    </source>
</evidence>
<keyword evidence="1" id="KW-0472">Membrane</keyword>
<proteinExistence type="predicted"/>
<dbReference type="PANTHER" id="PTHR36832:SF2">
    <property type="entry name" value="INTEGRAL MEMBRANE PROTEIN"/>
    <property type="match status" value="1"/>
</dbReference>
<reference evidence="2" key="1">
    <citation type="submission" date="2020-02" db="EMBL/GenBank/DDBJ databases">
        <authorList>
            <person name="Meier V. D."/>
        </authorList>
    </citation>
    <scope>NUCLEOTIDE SEQUENCE</scope>
    <source>
        <strain evidence="2">AVDCRST_MAG50</strain>
    </source>
</reference>
<protein>
    <submittedName>
        <fullName evidence="2">Efflux ABC transporter, permease protein</fullName>
    </submittedName>
</protein>
<feature type="transmembrane region" description="Helical" evidence="1">
    <location>
        <begin position="138"/>
        <end position="156"/>
    </location>
</feature>
<organism evidence="2">
    <name type="scientific">uncultured Acidimicrobiales bacterium</name>
    <dbReference type="NCBI Taxonomy" id="310071"/>
    <lineage>
        <taxon>Bacteria</taxon>
        <taxon>Bacillati</taxon>
        <taxon>Actinomycetota</taxon>
        <taxon>Acidimicrobiia</taxon>
        <taxon>Acidimicrobiales</taxon>
        <taxon>environmental samples</taxon>
    </lineage>
</organism>
<dbReference type="InterPro" id="IPR010390">
    <property type="entry name" value="ABC-2_transporter-like"/>
</dbReference>
<gene>
    <name evidence="2" type="ORF">AVDCRST_MAG50-2184</name>
</gene>
<sequence length="262" mass="28750">MRLYWEVLRRGFRRYSTYRAATLAGLFTNTVFGFLKAYILLAVYEQRDVVGGFDATDAVTFSFVTQGFFVMLGAGHLELADRIQSGDVVTDLYRPVDLQAWWLAQDLGRIAFQVALRGCVPFLVGSLVFDLDITSDPALIAAFALSALLGIVVSFGHRFLVTLTTFWLLDYRGTSQVATVVTMFFSGMILPIGFFPDWLEALARALPYAAMLQLPVEVLLGKHTGSDLLALLGVQVLWAVLLLAGGRVLLSAASRKLVIQGG</sequence>
<accession>A0A6J4I1S8</accession>